<evidence type="ECO:0000313" key="1">
    <source>
        <dbReference type="EMBL" id="KRK82670.1"/>
    </source>
</evidence>
<dbReference type="NCBIfam" id="NF046040">
    <property type="entry name" value="RelB_antitoxin"/>
    <property type="match status" value="1"/>
</dbReference>
<dbReference type="Pfam" id="PF19807">
    <property type="entry name" value="DUF6290"/>
    <property type="match status" value="1"/>
</dbReference>
<reference evidence="1 2" key="1">
    <citation type="journal article" date="2015" name="Genome Announc.">
        <title>Expanding the biotechnology potential of lactobacilli through comparative genomics of 213 strains and associated genera.</title>
        <authorList>
            <person name="Sun Z."/>
            <person name="Harris H.M."/>
            <person name="McCann A."/>
            <person name="Guo C."/>
            <person name="Argimon S."/>
            <person name="Zhang W."/>
            <person name="Yang X."/>
            <person name="Jeffery I.B."/>
            <person name="Cooney J.C."/>
            <person name="Kagawa T.F."/>
            <person name="Liu W."/>
            <person name="Song Y."/>
            <person name="Salvetti E."/>
            <person name="Wrobel A."/>
            <person name="Rasinkangas P."/>
            <person name="Parkhill J."/>
            <person name="Rea M.C."/>
            <person name="O'Sullivan O."/>
            <person name="Ritari J."/>
            <person name="Douillard F.P."/>
            <person name="Paul Ross R."/>
            <person name="Yang R."/>
            <person name="Briner A.E."/>
            <person name="Felis G.E."/>
            <person name="de Vos W.M."/>
            <person name="Barrangou R."/>
            <person name="Klaenhammer T.R."/>
            <person name="Caufield P.W."/>
            <person name="Cui Y."/>
            <person name="Zhang H."/>
            <person name="O'Toole P.W."/>
        </authorList>
    </citation>
    <scope>NUCLEOTIDE SEQUENCE [LARGE SCALE GENOMIC DNA]</scope>
    <source>
        <strain evidence="1 2">DSM 19674</strain>
    </source>
</reference>
<dbReference type="AlphaFoldDB" id="A0A0R1KGS7"/>
<evidence type="ECO:0008006" key="3">
    <source>
        <dbReference type="Google" id="ProtNLM"/>
    </source>
</evidence>
<dbReference type="OrthoDB" id="1691100at2"/>
<organism evidence="1 2">
    <name type="scientific">Companilactobacillus bobalius DSM 19674</name>
    <dbReference type="NCBI Taxonomy" id="1423788"/>
    <lineage>
        <taxon>Bacteria</taxon>
        <taxon>Bacillati</taxon>
        <taxon>Bacillota</taxon>
        <taxon>Bacilli</taxon>
        <taxon>Lactobacillales</taxon>
        <taxon>Lactobacillaceae</taxon>
        <taxon>Companilactobacillus</taxon>
        <taxon>Companilactobacillus bobalius</taxon>
    </lineage>
</organism>
<gene>
    <name evidence="1" type="ORF">FC78_GL002682</name>
</gene>
<dbReference type="RefSeq" id="WP_056953881.1">
    <property type="nucleotide sequence ID" value="NZ_AZDY01000038.1"/>
</dbReference>
<dbReference type="STRING" id="1423788.FC78_GL002682"/>
<sequence length="75" mass="8717">MATISFQLDDFDEKVIRNYAKSKDMSISSFLRTVVIEKIEDDIDDELYEQALQESKNGSQDITLDDVKKVMSRYC</sequence>
<dbReference type="EMBL" id="AZDY01000038">
    <property type="protein sequence ID" value="KRK82670.1"/>
    <property type="molecule type" value="Genomic_DNA"/>
</dbReference>
<evidence type="ECO:0000313" key="2">
    <source>
        <dbReference type="Proteomes" id="UP000051515"/>
    </source>
</evidence>
<protein>
    <recommendedName>
        <fullName evidence="3">CopG family transcriptional regulator</fullName>
    </recommendedName>
</protein>
<proteinExistence type="predicted"/>
<dbReference type="InterPro" id="IPR046257">
    <property type="entry name" value="DUF6290"/>
</dbReference>
<dbReference type="Proteomes" id="UP000051515">
    <property type="component" value="Unassembled WGS sequence"/>
</dbReference>
<keyword evidence="2" id="KW-1185">Reference proteome</keyword>
<name>A0A0R1KGS7_9LACO</name>
<accession>A0A0R1KGS7</accession>
<dbReference type="PATRIC" id="fig|1423788.3.peg.2753"/>
<comment type="caution">
    <text evidence="1">The sequence shown here is derived from an EMBL/GenBank/DDBJ whole genome shotgun (WGS) entry which is preliminary data.</text>
</comment>